<evidence type="ECO:0008006" key="4">
    <source>
        <dbReference type="Google" id="ProtNLM"/>
    </source>
</evidence>
<feature type="compositionally biased region" description="Basic and acidic residues" evidence="1">
    <location>
        <begin position="64"/>
        <end position="73"/>
    </location>
</feature>
<feature type="compositionally biased region" description="Acidic residues" evidence="1">
    <location>
        <begin position="142"/>
        <end position="176"/>
    </location>
</feature>
<evidence type="ECO:0000313" key="3">
    <source>
        <dbReference type="Proteomes" id="UP001194696"/>
    </source>
</evidence>
<feature type="region of interest" description="Disordered" evidence="1">
    <location>
        <begin position="303"/>
        <end position="343"/>
    </location>
</feature>
<sequence length="478" mass="53325">MRIEQLLLTSIYGSPPLTPQQQGTLHPRTVIPDPPPTGTAVSCSSLSPTITRKRHSDTSVLHPTVDKRPKGVYHDNNSSSGRKNIAAHNLLTNFVGSSNSNNGSSSSNNIDNIINNVATQQANHGENLDHGRAADIFSNSDDNADSGDDNAASEDAEDYDDEGDDDGESDDFLGIDDEGNIITPDNMYAVRTEADKRQYLDNSWWDKDDIKAFLRWFFNPNNAEKYKSPGKVKGCRLKDIKQEVANVVNKAMDELFDLCMETLGSTDFGSRKKEHLLPAIKRITPYFYEVYVIFKPNINGECTVPGRESGTRGKQTYTLNVPDLEPEQNNSSSADSSTKTAPKPHIMREMEKALSRFNAVVGVSGLHAIVVGDGANRQPGELDTLHIDRLALERERIALSKKKEDWSRNVDHQQRALDLQQMMVQQDRQDLASRVVCLREEQAEFAAKNKDREEMIRRVAYFEARMGMVPSCTHAAKE</sequence>
<organism evidence="2 3">
    <name type="scientific">Linnemannia gamsii</name>
    <dbReference type="NCBI Taxonomy" id="64522"/>
    <lineage>
        <taxon>Eukaryota</taxon>
        <taxon>Fungi</taxon>
        <taxon>Fungi incertae sedis</taxon>
        <taxon>Mucoromycota</taxon>
        <taxon>Mortierellomycotina</taxon>
        <taxon>Mortierellomycetes</taxon>
        <taxon>Mortierellales</taxon>
        <taxon>Mortierellaceae</taxon>
        <taxon>Linnemannia</taxon>
    </lineage>
</organism>
<evidence type="ECO:0000313" key="2">
    <source>
        <dbReference type="EMBL" id="KAG0286998.1"/>
    </source>
</evidence>
<name>A0ABQ7JYA1_9FUNG</name>
<feature type="region of interest" description="Disordered" evidence="1">
    <location>
        <begin position="132"/>
        <end position="176"/>
    </location>
</feature>
<gene>
    <name evidence="2" type="ORF">BGZ96_009019</name>
</gene>
<comment type="caution">
    <text evidence="2">The sequence shown here is derived from an EMBL/GenBank/DDBJ whole genome shotgun (WGS) entry which is preliminary data.</text>
</comment>
<feature type="region of interest" description="Disordered" evidence="1">
    <location>
        <begin position="12"/>
        <end position="81"/>
    </location>
</feature>
<dbReference type="Proteomes" id="UP001194696">
    <property type="component" value="Unassembled WGS sequence"/>
</dbReference>
<reference evidence="2 3" key="1">
    <citation type="journal article" date="2020" name="Fungal Divers.">
        <title>Resolving the Mortierellaceae phylogeny through synthesis of multi-gene phylogenetics and phylogenomics.</title>
        <authorList>
            <person name="Vandepol N."/>
            <person name="Liber J."/>
            <person name="Desiro A."/>
            <person name="Na H."/>
            <person name="Kennedy M."/>
            <person name="Barry K."/>
            <person name="Grigoriev I.V."/>
            <person name="Miller A.N."/>
            <person name="O'Donnell K."/>
            <person name="Stajich J.E."/>
            <person name="Bonito G."/>
        </authorList>
    </citation>
    <scope>NUCLEOTIDE SEQUENCE [LARGE SCALE GENOMIC DNA]</scope>
    <source>
        <strain evidence="2 3">AD045</strain>
    </source>
</reference>
<feature type="compositionally biased region" description="Polar residues" evidence="1">
    <location>
        <begin position="327"/>
        <end position="340"/>
    </location>
</feature>
<feature type="compositionally biased region" description="Polar residues" evidence="1">
    <location>
        <begin position="39"/>
        <end position="50"/>
    </location>
</feature>
<accession>A0ABQ7JYA1</accession>
<dbReference type="EMBL" id="JAAAIM010000528">
    <property type="protein sequence ID" value="KAG0286998.1"/>
    <property type="molecule type" value="Genomic_DNA"/>
</dbReference>
<keyword evidence="3" id="KW-1185">Reference proteome</keyword>
<proteinExistence type="predicted"/>
<protein>
    <recommendedName>
        <fullName evidence="4">No apical meristem-associated C-terminal domain-containing protein</fullName>
    </recommendedName>
</protein>
<evidence type="ECO:0000256" key="1">
    <source>
        <dbReference type="SAM" id="MobiDB-lite"/>
    </source>
</evidence>